<comment type="similarity">
    <text evidence="2">Belongs to the bacterial solute-binding protein 5 family.</text>
</comment>
<accession>A0ABS2PN88</accession>
<feature type="domain" description="Solute-binding protein family 5" evidence="6">
    <location>
        <begin position="78"/>
        <end position="519"/>
    </location>
</feature>
<evidence type="ECO:0000256" key="3">
    <source>
        <dbReference type="ARBA" id="ARBA00022448"/>
    </source>
</evidence>
<evidence type="ECO:0000256" key="1">
    <source>
        <dbReference type="ARBA" id="ARBA00004196"/>
    </source>
</evidence>
<dbReference type="SUPFAM" id="SSF53850">
    <property type="entry name" value="Periplasmic binding protein-like II"/>
    <property type="match status" value="1"/>
</dbReference>
<dbReference type="Proteomes" id="UP000809081">
    <property type="component" value="Unassembled WGS sequence"/>
</dbReference>
<dbReference type="Gene3D" id="3.40.190.10">
    <property type="entry name" value="Periplasmic binding protein-like II"/>
    <property type="match status" value="1"/>
</dbReference>
<dbReference type="RefSeq" id="WP_205017761.1">
    <property type="nucleotide sequence ID" value="NZ_JAFBEI010000042.1"/>
</dbReference>
<comment type="subcellular location">
    <subcellularLocation>
        <location evidence="1">Cell envelope</location>
    </subcellularLocation>
</comment>
<name>A0ABS2PN88_9STRE</name>
<feature type="signal peptide" evidence="5">
    <location>
        <begin position="1"/>
        <end position="22"/>
    </location>
</feature>
<keyword evidence="4 5" id="KW-0732">Signal</keyword>
<dbReference type="CDD" id="cd08504">
    <property type="entry name" value="PBP2_OppA"/>
    <property type="match status" value="1"/>
</dbReference>
<protein>
    <submittedName>
        <fullName evidence="7">Oligopeptide transport system substrate-binding protein</fullName>
    </submittedName>
</protein>
<feature type="chain" id="PRO_5046463877" evidence="5">
    <location>
        <begin position="23"/>
        <end position="657"/>
    </location>
</feature>
<evidence type="ECO:0000313" key="7">
    <source>
        <dbReference type="EMBL" id="MBM7636900.1"/>
    </source>
</evidence>
<keyword evidence="3" id="KW-0813">Transport</keyword>
<keyword evidence="8" id="KW-1185">Reference proteome</keyword>
<evidence type="ECO:0000256" key="4">
    <source>
        <dbReference type="ARBA" id="ARBA00022729"/>
    </source>
</evidence>
<evidence type="ECO:0000256" key="5">
    <source>
        <dbReference type="SAM" id="SignalP"/>
    </source>
</evidence>
<dbReference type="Gene3D" id="3.10.105.10">
    <property type="entry name" value="Dipeptide-binding Protein, Domain 3"/>
    <property type="match status" value="1"/>
</dbReference>
<evidence type="ECO:0000256" key="2">
    <source>
        <dbReference type="ARBA" id="ARBA00005695"/>
    </source>
</evidence>
<dbReference type="InterPro" id="IPR030678">
    <property type="entry name" value="Peptide/Ni-bd"/>
</dbReference>
<evidence type="ECO:0000313" key="8">
    <source>
        <dbReference type="Proteomes" id="UP000809081"/>
    </source>
</evidence>
<dbReference type="PANTHER" id="PTHR30290:SF10">
    <property type="entry name" value="PERIPLASMIC OLIGOPEPTIDE-BINDING PROTEIN-RELATED"/>
    <property type="match status" value="1"/>
</dbReference>
<gene>
    <name evidence="7" type="ORF">JOC31_001729</name>
</gene>
<dbReference type="PIRSF" id="PIRSF002741">
    <property type="entry name" value="MppA"/>
    <property type="match status" value="1"/>
</dbReference>
<dbReference type="InterPro" id="IPR000914">
    <property type="entry name" value="SBP_5_dom"/>
</dbReference>
<dbReference type="PANTHER" id="PTHR30290">
    <property type="entry name" value="PERIPLASMIC BINDING COMPONENT OF ABC TRANSPORTER"/>
    <property type="match status" value="1"/>
</dbReference>
<organism evidence="7 8">
    <name type="scientific">Streptococcus saliviloxodontae</name>
    <dbReference type="NCBI Taxonomy" id="1349416"/>
    <lineage>
        <taxon>Bacteria</taxon>
        <taxon>Bacillati</taxon>
        <taxon>Bacillota</taxon>
        <taxon>Bacilli</taxon>
        <taxon>Lactobacillales</taxon>
        <taxon>Streptococcaceae</taxon>
        <taxon>Streptococcus</taxon>
    </lineage>
</organism>
<reference evidence="7 8" key="1">
    <citation type="submission" date="2021-01" db="EMBL/GenBank/DDBJ databases">
        <title>Genomic Encyclopedia of Type Strains, Phase IV (KMG-IV): sequencing the most valuable type-strain genomes for metagenomic binning, comparative biology and taxonomic classification.</title>
        <authorList>
            <person name="Goeker M."/>
        </authorList>
    </citation>
    <scope>NUCLEOTIDE SEQUENCE [LARGE SCALE GENOMIC DNA]</scope>
    <source>
        <strain evidence="7 8">DSM 27513</strain>
    </source>
</reference>
<dbReference type="EMBL" id="JAFBEI010000042">
    <property type="protein sequence ID" value="MBM7636900.1"/>
    <property type="molecule type" value="Genomic_DNA"/>
</dbReference>
<dbReference type="Pfam" id="PF00496">
    <property type="entry name" value="SBP_bac_5"/>
    <property type="match status" value="1"/>
</dbReference>
<proteinExistence type="inferred from homology"/>
<dbReference type="InterPro" id="IPR039424">
    <property type="entry name" value="SBP_5"/>
</dbReference>
<dbReference type="PROSITE" id="PS51257">
    <property type="entry name" value="PROKAR_LIPOPROTEIN"/>
    <property type="match status" value="1"/>
</dbReference>
<comment type="caution">
    <text evidence="7">The sequence shown here is derived from an EMBL/GenBank/DDBJ whole genome shotgun (WGS) entry which is preliminary data.</text>
</comment>
<dbReference type="Gene3D" id="3.90.76.10">
    <property type="entry name" value="Dipeptide-binding Protein, Domain 1"/>
    <property type="match status" value="1"/>
</dbReference>
<sequence>MKRKAKLLTLAGVALASTAVLVACGNSSSSSKNTSTYNYVYTGDPESLDYLATMRATTSNITSNVIDGLMENDQYGNLVGSLAKDWKVSADGLTYTYTLRDDAYWYTADGEQYAQVKAQDFVTGLKHAADKEADALYLVQNSVKGLDAYVKGETKDFSTVGVKAIDDHTVQYTLTRPESFWNSKTTYGILFPVNADFLKSQGDKFGTVDPSTILYNGPYTISSITSKSSIQFAKNENYYDKENVHINAVNWTYYDGSNPGDLYNGFNSGSYTMARLFPNDSSYKDAAKKYKDDIYYAQQDASTYMNYFNLNRTKFDLSKKTDAQKSDAKKALLNKDFRQAINFAFNRKNYSAQANGEEAATYSLRNTLTPPSFVQVDGQDFGKVVDKDLASLGSEWTSINTADAQDGFYNAEKAVAEFNKAKATLSSQGVAFPIQLDYITDQTSETLVNQAKSFKDSVEKALGKENVVINVIQADTDSYNNATYYAESPSAQDWDISGSGWSPDYEDPSTYLDIFSPTSGSLIKNIGITAGSDTAIAEAVGLNEYDQLLQQAAAITQDTKARYEAYAKAQAWLTDSALTMPYYSLGGTPALSKEVPFTSPYANYGTKGDRNYTYKYKELQADPVSKKDYDKAYKSWLSKKEKSNAEYAKKLADHVAK</sequence>
<evidence type="ECO:0000259" key="6">
    <source>
        <dbReference type="Pfam" id="PF00496"/>
    </source>
</evidence>